<feature type="domain" description="Tryptophan synthase beta chain-like PALP" evidence="6">
    <location>
        <begin position="107"/>
        <end position="364"/>
    </location>
</feature>
<comment type="caution">
    <text evidence="7">The sequence shown here is derived from an EMBL/GenBank/DDBJ whole genome shotgun (WGS) entry which is preliminary data.</text>
</comment>
<dbReference type="Pfam" id="PF00291">
    <property type="entry name" value="PALP"/>
    <property type="match status" value="1"/>
</dbReference>
<dbReference type="RefSeq" id="WP_218890175.1">
    <property type="nucleotide sequence ID" value="NZ_BAABHP010000017.1"/>
</dbReference>
<accession>A0A7Y9DUE0</accession>
<dbReference type="Gene3D" id="3.40.50.1100">
    <property type="match status" value="2"/>
</dbReference>
<keyword evidence="3 7" id="KW-0808">Transferase</keyword>
<evidence type="ECO:0000256" key="5">
    <source>
        <dbReference type="SAM" id="MobiDB-lite"/>
    </source>
</evidence>
<proteinExistence type="predicted"/>
<dbReference type="InterPro" id="IPR023927">
    <property type="entry name" value="SbnA"/>
</dbReference>
<dbReference type="PANTHER" id="PTHR10314">
    <property type="entry name" value="CYSTATHIONINE BETA-SYNTHASE"/>
    <property type="match status" value="1"/>
</dbReference>
<feature type="compositionally biased region" description="Pro residues" evidence="5">
    <location>
        <begin position="67"/>
        <end position="83"/>
    </location>
</feature>
<sequence>MNRSDDSGTTVRIELHGLDAATVAVAPGTTVQVSYTDDGRAALVAPDPRSGRSGPPPVRDGRRTAGPPAPAPPAPRSRPPHGPAPNVVSAPQQFNTHDLFVDLRPIVDQALFCKVEGMNFAGSVKLKAAAAMVEAAEIAGQLNPWSIIVESSSGNLGVALAMVSANRGYRFICVTDDRCNPQTRRLMETYGAEVHVISTPHPETGLLGARLEHLKDLCDRNPDTVWLNQYENPANAGAHYAATAPAIARAFPGLEVLFVGAGTCGTLMGNARWFKQHRPDVRVVAIDVEGSVSFGGPASPRHIPGLGMGMTPPALDRSLVDDVVVVPETDTVRMCQRLAMRGFLFGGSTGTVVAGAARWLARHATPTTPAVTLAPDQGERYLDTVYSPAWREEHYGSAGQLSRPHRLPDAGAAVPPPPSEE</sequence>
<organism evidence="7 8">
    <name type="scientific">Actinomycetospora corticicola</name>
    <dbReference type="NCBI Taxonomy" id="663602"/>
    <lineage>
        <taxon>Bacteria</taxon>
        <taxon>Bacillati</taxon>
        <taxon>Actinomycetota</taxon>
        <taxon>Actinomycetes</taxon>
        <taxon>Pseudonocardiales</taxon>
        <taxon>Pseudonocardiaceae</taxon>
        <taxon>Actinomycetospora</taxon>
    </lineage>
</organism>
<feature type="region of interest" description="Disordered" evidence="5">
    <location>
        <begin position="393"/>
        <end position="421"/>
    </location>
</feature>
<evidence type="ECO:0000256" key="3">
    <source>
        <dbReference type="ARBA" id="ARBA00022679"/>
    </source>
</evidence>
<evidence type="ECO:0000313" key="7">
    <source>
        <dbReference type="EMBL" id="NYD35713.1"/>
    </source>
</evidence>
<dbReference type="CDD" id="cd01561">
    <property type="entry name" value="CBS_like"/>
    <property type="match status" value="1"/>
</dbReference>
<gene>
    <name evidence="7" type="ORF">BJ983_001815</name>
</gene>
<dbReference type="EC" id="2.5.1.47" evidence="7"/>
<dbReference type="GO" id="GO:0004124">
    <property type="term" value="F:cysteine synthase activity"/>
    <property type="evidence" value="ECO:0007669"/>
    <property type="project" value="UniProtKB-EC"/>
</dbReference>
<feature type="region of interest" description="Disordered" evidence="5">
    <location>
        <begin position="37"/>
        <end position="90"/>
    </location>
</feature>
<keyword evidence="4" id="KW-0663">Pyridoxal phosphate</keyword>
<reference evidence="7 8" key="1">
    <citation type="submission" date="2020-07" db="EMBL/GenBank/DDBJ databases">
        <title>Sequencing the genomes of 1000 actinobacteria strains.</title>
        <authorList>
            <person name="Klenk H.-P."/>
        </authorList>
    </citation>
    <scope>NUCLEOTIDE SEQUENCE [LARGE SCALE GENOMIC DNA]</scope>
    <source>
        <strain evidence="7 8">DSM 45772</strain>
    </source>
</reference>
<dbReference type="Proteomes" id="UP000535890">
    <property type="component" value="Unassembled WGS sequence"/>
</dbReference>
<dbReference type="EMBL" id="JACCBN010000001">
    <property type="protein sequence ID" value="NYD35713.1"/>
    <property type="molecule type" value="Genomic_DNA"/>
</dbReference>
<dbReference type="InterPro" id="IPR050214">
    <property type="entry name" value="Cys_Synth/Cystath_Beta-Synth"/>
</dbReference>
<evidence type="ECO:0000256" key="1">
    <source>
        <dbReference type="ARBA" id="ARBA00001933"/>
    </source>
</evidence>
<comment type="subunit">
    <text evidence="2">Homodimer.</text>
</comment>
<protein>
    <submittedName>
        <fullName evidence="7">Cysteine synthase A</fullName>
        <ecNumber evidence="7">2.5.1.47</ecNumber>
    </submittedName>
</protein>
<keyword evidence="8" id="KW-1185">Reference proteome</keyword>
<evidence type="ECO:0000259" key="6">
    <source>
        <dbReference type="Pfam" id="PF00291"/>
    </source>
</evidence>
<dbReference type="InterPro" id="IPR036052">
    <property type="entry name" value="TrpB-like_PALP_sf"/>
</dbReference>
<dbReference type="InterPro" id="IPR001926">
    <property type="entry name" value="TrpB-like_PALP"/>
</dbReference>
<evidence type="ECO:0000256" key="2">
    <source>
        <dbReference type="ARBA" id="ARBA00011738"/>
    </source>
</evidence>
<evidence type="ECO:0000256" key="4">
    <source>
        <dbReference type="ARBA" id="ARBA00022898"/>
    </source>
</evidence>
<dbReference type="SUPFAM" id="SSF53686">
    <property type="entry name" value="Tryptophan synthase beta subunit-like PLP-dependent enzymes"/>
    <property type="match status" value="1"/>
</dbReference>
<dbReference type="AlphaFoldDB" id="A0A7Y9DUE0"/>
<comment type="cofactor">
    <cofactor evidence="1">
        <name>pyridoxal 5'-phosphate</name>
        <dbReference type="ChEBI" id="CHEBI:597326"/>
    </cofactor>
</comment>
<dbReference type="NCBIfam" id="TIGR03945">
    <property type="entry name" value="PLP_SbnA_fam"/>
    <property type="match status" value="1"/>
</dbReference>
<name>A0A7Y9DUE0_9PSEU</name>
<evidence type="ECO:0000313" key="8">
    <source>
        <dbReference type="Proteomes" id="UP000535890"/>
    </source>
</evidence>